<dbReference type="InterPro" id="IPR050300">
    <property type="entry name" value="GDXG_lipolytic_enzyme"/>
</dbReference>
<dbReference type="PANTHER" id="PTHR48081:SF8">
    <property type="entry name" value="ALPHA_BETA HYDROLASE FOLD-3 DOMAIN-CONTAINING PROTEIN-RELATED"/>
    <property type="match status" value="1"/>
</dbReference>
<protein>
    <submittedName>
        <fullName evidence="3">Acetyl esterase</fullName>
    </submittedName>
</protein>
<dbReference type="STRING" id="1090615.SAMN04515671_1888"/>
<keyword evidence="4" id="KW-1185">Reference proteome</keyword>
<dbReference type="EMBL" id="LT629710">
    <property type="protein sequence ID" value="SDO73969.1"/>
    <property type="molecule type" value="Genomic_DNA"/>
</dbReference>
<dbReference type="Gene3D" id="3.40.50.1820">
    <property type="entry name" value="alpha/beta hydrolase"/>
    <property type="match status" value="1"/>
</dbReference>
<keyword evidence="1" id="KW-0378">Hydrolase</keyword>
<reference evidence="3 4" key="1">
    <citation type="submission" date="2016-10" db="EMBL/GenBank/DDBJ databases">
        <authorList>
            <person name="de Groot N.N."/>
        </authorList>
    </citation>
    <scope>NUCLEOTIDE SEQUENCE [LARGE SCALE GENOMIC DNA]</scope>
    <source>
        <strain evidence="4">P4-7,KCTC 19426,CECT 7604</strain>
    </source>
</reference>
<name>A0A1H0M0H2_9ACTN</name>
<dbReference type="SUPFAM" id="SSF53474">
    <property type="entry name" value="alpha/beta-Hydrolases"/>
    <property type="match status" value="1"/>
</dbReference>
<dbReference type="PANTHER" id="PTHR48081">
    <property type="entry name" value="AB HYDROLASE SUPERFAMILY PROTEIN C4A8.06C"/>
    <property type="match status" value="1"/>
</dbReference>
<dbReference type="RefSeq" id="WP_090475735.1">
    <property type="nucleotide sequence ID" value="NZ_LT629710.1"/>
</dbReference>
<dbReference type="Pfam" id="PF07859">
    <property type="entry name" value="Abhydrolase_3"/>
    <property type="match status" value="1"/>
</dbReference>
<dbReference type="AlphaFoldDB" id="A0A1H0M0H2"/>
<organism evidence="3 4">
    <name type="scientific">Nakamurella panacisegetis</name>
    <dbReference type="NCBI Taxonomy" id="1090615"/>
    <lineage>
        <taxon>Bacteria</taxon>
        <taxon>Bacillati</taxon>
        <taxon>Actinomycetota</taxon>
        <taxon>Actinomycetes</taxon>
        <taxon>Nakamurellales</taxon>
        <taxon>Nakamurellaceae</taxon>
        <taxon>Nakamurella</taxon>
    </lineage>
</organism>
<evidence type="ECO:0000259" key="2">
    <source>
        <dbReference type="Pfam" id="PF07859"/>
    </source>
</evidence>
<evidence type="ECO:0000256" key="1">
    <source>
        <dbReference type="ARBA" id="ARBA00022801"/>
    </source>
</evidence>
<dbReference type="OrthoDB" id="3181909at2"/>
<feature type="domain" description="Alpha/beta hydrolase fold-3" evidence="2">
    <location>
        <begin position="80"/>
        <end position="286"/>
    </location>
</feature>
<evidence type="ECO:0000313" key="3">
    <source>
        <dbReference type="EMBL" id="SDO73969.1"/>
    </source>
</evidence>
<proteinExistence type="predicted"/>
<evidence type="ECO:0000313" key="4">
    <source>
        <dbReference type="Proteomes" id="UP000198741"/>
    </source>
</evidence>
<accession>A0A1H0M0H2</accession>
<dbReference type="Proteomes" id="UP000198741">
    <property type="component" value="Chromosome I"/>
</dbReference>
<dbReference type="GO" id="GO:0016787">
    <property type="term" value="F:hydrolase activity"/>
    <property type="evidence" value="ECO:0007669"/>
    <property type="project" value="UniProtKB-KW"/>
</dbReference>
<dbReference type="InterPro" id="IPR029058">
    <property type="entry name" value="AB_hydrolase_fold"/>
</dbReference>
<dbReference type="InterPro" id="IPR013094">
    <property type="entry name" value="AB_hydrolase_3"/>
</dbReference>
<sequence>MVLDDAVRKFLDTKLDSGDPGQPVADRRQIIRAGSDDLFGAFGAAGSQAVRVSDHVIDADGSVRARVYQPSEPGRHPLHVFLHGGAWWLGAVDELVNDALCRDRCQASGCVVVSVEYRLAPEFRYPTAVEDSYAALVWAVDHAEELGADPDDVSVGGISSGANLAAAVALLVRDRHGPRLVGQLLEVPPLDLTLDTMRGTGISDEYGISAADLEIAIALYLNDPAEALDPLASPLLADDLSGLAPVHVMTAEFDPLRADGERFVARVREAGGEASIVNYPGAVHGSLALTGVWAPARRWQSDAADALRTLHAVRAG</sequence>
<gene>
    <name evidence="3" type="ORF">SAMN04515671_1888</name>
</gene>